<dbReference type="Gene3D" id="1.10.530.10">
    <property type="match status" value="1"/>
</dbReference>
<sequence>MVQLQLSVKRLQAIRFLDMNRIKEFIMRLKLALLIPLLAFCTGAGNSSATAADGDALQVEQVVKIPAIPKKLSFAGEDVPLNYFDVKESLQRELMVISYWHASITYIIQLNNRYRDEIVKILKEEGLHEDFYYLCIAESGLQPVVSPANAGGYWQFLAGTAKEYGLIVDAEVDERYNIEKSTRAAAAYFKKAFAEFGSWTMAAASFNIGMSNVRYRMKIQSQNNYYDTQFPEETGRYVYRALAFKILLEDPKAFGFYIGKDDLFKPLEYSEITVKGRVDNWSDFASKHNTNFKLLKMYNQWIRANKLENKPGRTYVVKVPAEGYREQ</sequence>
<evidence type="ECO:0000313" key="2">
    <source>
        <dbReference type="EMBL" id="MPL86386.1"/>
    </source>
</evidence>
<feature type="domain" description="Transglycosylase SLT" evidence="1">
    <location>
        <begin position="128"/>
        <end position="224"/>
    </location>
</feature>
<dbReference type="PANTHER" id="PTHR37423">
    <property type="entry name" value="SOLUBLE LYTIC MUREIN TRANSGLYCOSYLASE-RELATED"/>
    <property type="match status" value="1"/>
</dbReference>
<dbReference type="SUPFAM" id="SSF53955">
    <property type="entry name" value="Lysozyme-like"/>
    <property type="match status" value="1"/>
</dbReference>
<evidence type="ECO:0000259" key="1">
    <source>
        <dbReference type="Pfam" id="PF01464"/>
    </source>
</evidence>
<dbReference type="EMBL" id="VSSQ01000221">
    <property type="protein sequence ID" value="MPL86386.1"/>
    <property type="molecule type" value="Genomic_DNA"/>
</dbReference>
<dbReference type="InterPro" id="IPR023346">
    <property type="entry name" value="Lysozyme-like_dom_sf"/>
</dbReference>
<dbReference type="PANTHER" id="PTHR37423:SF2">
    <property type="entry name" value="MEMBRANE-BOUND LYTIC MUREIN TRANSGLYCOSYLASE C"/>
    <property type="match status" value="1"/>
</dbReference>
<protein>
    <submittedName>
        <fullName evidence="2">Membrane-bound lytic murein transglycosylase D</fullName>
        <ecNumber evidence="2">4.2.2.-</ecNumber>
    </submittedName>
</protein>
<accession>A0A644V4W3</accession>
<proteinExistence type="predicted"/>
<name>A0A644V4W3_9ZZZZ</name>
<dbReference type="EC" id="4.2.2.-" evidence="2"/>
<dbReference type="Pfam" id="PF01464">
    <property type="entry name" value="SLT"/>
    <property type="match status" value="1"/>
</dbReference>
<dbReference type="InterPro" id="IPR008258">
    <property type="entry name" value="Transglycosylase_SLT_dom_1"/>
</dbReference>
<dbReference type="CDD" id="cd16894">
    <property type="entry name" value="MltD-like"/>
    <property type="match status" value="1"/>
</dbReference>
<comment type="caution">
    <text evidence="2">The sequence shown here is derived from an EMBL/GenBank/DDBJ whole genome shotgun (WGS) entry which is preliminary data.</text>
</comment>
<organism evidence="2">
    <name type="scientific">bioreactor metagenome</name>
    <dbReference type="NCBI Taxonomy" id="1076179"/>
    <lineage>
        <taxon>unclassified sequences</taxon>
        <taxon>metagenomes</taxon>
        <taxon>ecological metagenomes</taxon>
    </lineage>
</organism>
<dbReference type="AlphaFoldDB" id="A0A644V4W3"/>
<reference evidence="2" key="1">
    <citation type="submission" date="2019-08" db="EMBL/GenBank/DDBJ databases">
        <authorList>
            <person name="Kucharzyk K."/>
            <person name="Murdoch R.W."/>
            <person name="Higgins S."/>
            <person name="Loffler F."/>
        </authorList>
    </citation>
    <scope>NUCLEOTIDE SEQUENCE</scope>
</reference>
<dbReference type="GO" id="GO:0016829">
    <property type="term" value="F:lyase activity"/>
    <property type="evidence" value="ECO:0007669"/>
    <property type="project" value="UniProtKB-KW"/>
</dbReference>
<gene>
    <name evidence="2" type="primary">mltD_2</name>
    <name evidence="2" type="ORF">SDC9_32366</name>
</gene>
<keyword evidence="2" id="KW-0456">Lyase</keyword>